<keyword evidence="2" id="KW-1185">Reference proteome</keyword>
<dbReference type="EMBL" id="JOJP01000001">
    <property type="protein sequence ID" value="KEI69664.1"/>
    <property type="molecule type" value="Genomic_DNA"/>
</dbReference>
<dbReference type="Proteomes" id="UP000027997">
    <property type="component" value="Unassembled WGS sequence"/>
</dbReference>
<evidence type="ECO:0000313" key="2">
    <source>
        <dbReference type="Proteomes" id="UP000027997"/>
    </source>
</evidence>
<organism evidence="1 2">
    <name type="scientific">Endozoicomonas elysicola</name>
    <dbReference type="NCBI Taxonomy" id="305900"/>
    <lineage>
        <taxon>Bacteria</taxon>
        <taxon>Pseudomonadati</taxon>
        <taxon>Pseudomonadota</taxon>
        <taxon>Gammaproteobacteria</taxon>
        <taxon>Oceanospirillales</taxon>
        <taxon>Endozoicomonadaceae</taxon>
        <taxon>Endozoicomonas</taxon>
    </lineage>
</organism>
<dbReference type="AlphaFoldDB" id="A0A081K688"/>
<accession>A0A081K688</accession>
<comment type="caution">
    <text evidence="1">The sequence shown here is derived from an EMBL/GenBank/DDBJ whole genome shotgun (WGS) entry which is preliminary data.</text>
</comment>
<dbReference type="RefSeq" id="WP_020582203.1">
    <property type="nucleotide sequence ID" value="NZ_JOJP01000001.1"/>
</dbReference>
<reference evidence="1 2" key="1">
    <citation type="submission" date="2014-06" db="EMBL/GenBank/DDBJ databases">
        <title>Whole Genome Sequences of Three Symbiotic Endozoicomonas Bacteria.</title>
        <authorList>
            <person name="Neave M.J."/>
            <person name="Apprill A."/>
            <person name="Voolstra C.R."/>
        </authorList>
    </citation>
    <scope>NUCLEOTIDE SEQUENCE [LARGE SCALE GENOMIC DNA]</scope>
    <source>
        <strain evidence="1 2">DSM 22380</strain>
    </source>
</reference>
<evidence type="ECO:0000313" key="1">
    <source>
        <dbReference type="EMBL" id="KEI69664.1"/>
    </source>
</evidence>
<protein>
    <submittedName>
        <fullName evidence="1">Uncharacterized protein</fullName>
    </submittedName>
</protein>
<gene>
    <name evidence="1" type="ORF">GV64_01925</name>
</gene>
<name>A0A081K688_9GAMM</name>
<dbReference type="STRING" id="305900.GV64_01925"/>
<sequence>MSELNNIRQDQNPIFIQAEFADEVRDKAEIREAEKAALKHHNKLQLEETIDLDGNGDGRSRESQLLNIYASKAIRG</sequence>
<proteinExistence type="predicted"/>